<accession>A0AAF0Q719</accession>
<dbReference type="AlphaFoldDB" id="A0AAF0Q719"/>
<name>A0AAF0Q719_SOLVR</name>
<gene>
    <name evidence="1" type="ORF">MTR67_010145</name>
</gene>
<sequence>MFWACAVKAVEDDECELSSFELQFSPVVTTPNLINQVSVSVKRAWTKSMRTSSDPLFRLRFGWENYWYEKAGVNFGQVRISCTSEQGTLVITEIISVAEMDSSKSPTQGNEKTLPGRPAIITQYFVLSSSTKMDGKTVDLEKYEQIIDLPSKTQGHTVVVLPI</sequence>
<organism evidence="1 2">
    <name type="scientific">Solanum verrucosum</name>
    <dbReference type="NCBI Taxonomy" id="315347"/>
    <lineage>
        <taxon>Eukaryota</taxon>
        <taxon>Viridiplantae</taxon>
        <taxon>Streptophyta</taxon>
        <taxon>Embryophyta</taxon>
        <taxon>Tracheophyta</taxon>
        <taxon>Spermatophyta</taxon>
        <taxon>Magnoliopsida</taxon>
        <taxon>eudicotyledons</taxon>
        <taxon>Gunneridae</taxon>
        <taxon>Pentapetalae</taxon>
        <taxon>asterids</taxon>
        <taxon>lamiids</taxon>
        <taxon>Solanales</taxon>
        <taxon>Solanaceae</taxon>
        <taxon>Solanoideae</taxon>
        <taxon>Solaneae</taxon>
        <taxon>Solanum</taxon>
    </lineage>
</organism>
<proteinExistence type="predicted"/>
<evidence type="ECO:0000313" key="1">
    <source>
        <dbReference type="EMBL" id="WMV16760.1"/>
    </source>
</evidence>
<reference evidence="1" key="1">
    <citation type="submission" date="2023-08" db="EMBL/GenBank/DDBJ databases">
        <title>A de novo genome assembly of Solanum verrucosum Schlechtendal, a Mexican diploid species geographically isolated from the other diploid A-genome species in potato relatives.</title>
        <authorList>
            <person name="Hosaka K."/>
        </authorList>
    </citation>
    <scope>NUCLEOTIDE SEQUENCE</scope>
    <source>
        <tissue evidence="1">Young leaves</tissue>
    </source>
</reference>
<protein>
    <submittedName>
        <fullName evidence="1">Uncharacterized protein</fullName>
    </submittedName>
</protein>
<dbReference type="EMBL" id="CP133613">
    <property type="protein sequence ID" value="WMV16760.1"/>
    <property type="molecule type" value="Genomic_DNA"/>
</dbReference>
<keyword evidence="2" id="KW-1185">Reference proteome</keyword>
<evidence type="ECO:0000313" key="2">
    <source>
        <dbReference type="Proteomes" id="UP001234989"/>
    </source>
</evidence>
<dbReference type="Proteomes" id="UP001234989">
    <property type="component" value="Chromosome 2"/>
</dbReference>
<feature type="non-terminal residue" evidence="1">
    <location>
        <position position="163"/>
    </location>
</feature>